<dbReference type="RefSeq" id="WP_192144449.1">
    <property type="nucleotide sequence ID" value="NZ_JACYXZ010000005.1"/>
</dbReference>
<keyword evidence="3" id="KW-1185">Reference proteome</keyword>
<feature type="region of interest" description="Disordered" evidence="1">
    <location>
        <begin position="261"/>
        <end position="292"/>
    </location>
</feature>
<comment type="caution">
    <text evidence="2">The sequence shown here is derived from an EMBL/GenBank/DDBJ whole genome shotgun (WGS) entry which is preliminary data.</text>
</comment>
<evidence type="ECO:0000256" key="1">
    <source>
        <dbReference type="SAM" id="MobiDB-lite"/>
    </source>
</evidence>
<proteinExistence type="predicted"/>
<dbReference type="Proteomes" id="UP000616839">
    <property type="component" value="Unassembled WGS sequence"/>
</dbReference>
<reference evidence="2" key="1">
    <citation type="submission" date="2020-09" db="EMBL/GenBank/DDBJ databases">
        <title>Nocardioides sp. strain MJB4 16S ribosomal RNA gene Genome sequencing and assembly.</title>
        <authorList>
            <person name="Kim I."/>
        </authorList>
    </citation>
    <scope>NUCLEOTIDE SEQUENCE</scope>
    <source>
        <strain evidence="2">MJB4</strain>
    </source>
</reference>
<protein>
    <submittedName>
        <fullName evidence="2">Sulfotransferase family protein</fullName>
    </submittedName>
</protein>
<organism evidence="2 3">
    <name type="scientific">Nocardioides donggukensis</name>
    <dbReference type="NCBI Taxonomy" id="2774019"/>
    <lineage>
        <taxon>Bacteria</taxon>
        <taxon>Bacillati</taxon>
        <taxon>Actinomycetota</taxon>
        <taxon>Actinomycetes</taxon>
        <taxon>Propionibacteriales</taxon>
        <taxon>Nocardioidaceae</taxon>
        <taxon>Nocardioides</taxon>
    </lineage>
</organism>
<gene>
    <name evidence="2" type="ORF">IE331_15920</name>
</gene>
<evidence type="ECO:0000313" key="3">
    <source>
        <dbReference type="Proteomes" id="UP000616839"/>
    </source>
</evidence>
<feature type="compositionally biased region" description="Basic residues" evidence="1">
    <location>
        <begin position="269"/>
        <end position="292"/>
    </location>
</feature>
<evidence type="ECO:0000313" key="2">
    <source>
        <dbReference type="EMBL" id="MBD8871114.1"/>
    </source>
</evidence>
<sequence>MHVPQPEVPADETNPKGFGESQWVVDLHARLLRRSNVRVADGRPQAWADTARVCADESVAEEVLGWLQEQFADDRHEVVLKDPRLAWFLGLWHGVAERSGAASSHVIMLRPPPEVVGSKQRYYAAHVGETSRIASWANQMLHAELATRGTDRAFIGYHELLDDWSTPVDRLGERFGLDAVRRATSRDRARVDELIDPGLRRVTITWDSLDIPKPLQAVTEEAWHQLSRLATPGLDNPETHAALDEVRREYVRLYEEAEALAQSSIGAAQRRRRKGKGRGQGKGKGRGKGKGD</sequence>
<dbReference type="EMBL" id="JACYXZ010000005">
    <property type="protein sequence ID" value="MBD8871114.1"/>
    <property type="molecule type" value="Genomic_DNA"/>
</dbReference>
<dbReference type="AlphaFoldDB" id="A0A927K6I4"/>
<accession>A0A927K6I4</accession>
<name>A0A927K6I4_9ACTN</name>